<dbReference type="AlphaFoldDB" id="M2UBX2"/>
<dbReference type="EMBL" id="KB445588">
    <property type="protein sequence ID" value="EMD85493.1"/>
    <property type="molecule type" value="Genomic_DNA"/>
</dbReference>
<accession>M2UBX2</accession>
<dbReference type="Proteomes" id="UP000016936">
    <property type="component" value="Unassembled WGS sequence"/>
</dbReference>
<keyword evidence="3" id="KW-1185">Reference proteome</keyword>
<organism evidence="2 3">
    <name type="scientific">Cochliobolus heterostrophus (strain C5 / ATCC 48332 / race O)</name>
    <name type="common">Southern corn leaf blight fungus</name>
    <name type="synonym">Bipolaris maydis</name>
    <dbReference type="NCBI Taxonomy" id="701091"/>
    <lineage>
        <taxon>Eukaryota</taxon>
        <taxon>Fungi</taxon>
        <taxon>Dikarya</taxon>
        <taxon>Ascomycota</taxon>
        <taxon>Pezizomycotina</taxon>
        <taxon>Dothideomycetes</taxon>
        <taxon>Pleosporomycetidae</taxon>
        <taxon>Pleosporales</taxon>
        <taxon>Pleosporineae</taxon>
        <taxon>Pleosporaceae</taxon>
        <taxon>Bipolaris</taxon>
    </lineage>
</organism>
<feature type="signal peptide" evidence="1">
    <location>
        <begin position="1"/>
        <end position="18"/>
    </location>
</feature>
<reference evidence="2 3" key="1">
    <citation type="journal article" date="2012" name="PLoS Pathog.">
        <title>Diverse lifestyles and strategies of plant pathogenesis encoded in the genomes of eighteen Dothideomycetes fungi.</title>
        <authorList>
            <person name="Ohm R.A."/>
            <person name="Feau N."/>
            <person name="Henrissat B."/>
            <person name="Schoch C.L."/>
            <person name="Horwitz B.A."/>
            <person name="Barry K.W."/>
            <person name="Condon B.J."/>
            <person name="Copeland A.C."/>
            <person name="Dhillon B."/>
            <person name="Glaser F."/>
            <person name="Hesse C.N."/>
            <person name="Kosti I."/>
            <person name="LaButti K."/>
            <person name="Lindquist E.A."/>
            <person name="Lucas S."/>
            <person name="Salamov A.A."/>
            <person name="Bradshaw R.E."/>
            <person name="Ciuffetti L."/>
            <person name="Hamelin R.C."/>
            <person name="Kema G.H.J."/>
            <person name="Lawrence C."/>
            <person name="Scott J.A."/>
            <person name="Spatafora J.W."/>
            <person name="Turgeon B.G."/>
            <person name="de Wit P.J.G.M."/>
            <person name="Zhong S."/>
            <person name="Goodwin S.B."/>
            <person name="Grigoriev I.V."/>
        </authorList>
    </citation>
    <scope>NUCLEOTIDE SEQUENCE [LARGE SCALE GENOMIC DNA]</scope>
    <source>
        <strain evidence="3">C5 / ATCC 48332 / race O</strain>
    </source>
</reference>
<reference evidence="3" key="2">
    <citation type="journal article" date="2013" name="PLoS Genet.">
        <title>Comparative genome structure, secondary metabolite, and effector coding capacity across Cochliobolus pathogens.</title>
        <authorList>
            <person name="Condon B.J."/>
            <person name="Leng Y."/>
            <person name="Wu D."/>
            <person name="Bushley K.E."/>
            <person name="Ohm R.A."/>
            <person name="Otillar R."/>
            <person name="Martin J."/>
            <person name="Schackwitz W."/>
            <person name="Grimwood J."/>
            <person name="MohdZainudin N."/>
            <person name="Xue C."/>
            <person name="Wang R."/>
            <person name="Manning V.A."/>
            <person name="Dhillon B."/>
            <person name="Tu Z.J."/>
            <person name="Steffenson B.J."/>
            <person name="Salamov A."/>
            <person name="Sun H."/>
            <person name="Lowry S."/>
            <person name="LaButti K."/>
            <person name="Han J."/>
            <person name="Copeland A."/>
            <person name="Lindquist E."/>
            <person name="Barry K."/>
            <person name="Schmutz J."/>
            <person name="Baker S.E."/>
            <person name="Ciuffetti L.M."/>
            <person name="Grigoriev I.V."/>
            <person name="Zhong S."/>
            <person name="Turgeon B.G."/>
        </authorList>
    </citation>
    <scope>NUCLEOTIDE SEQUENCE [LARGE SCALE GENOMIC DNA]</scope>
    <source>
        <strain evidence="3">C5 / ATCC 48332 / race O</strain>
    </source>
</reference>
<dbReference type="OrthoDB" id="4788789at2759"/>
<sequence>MYLYSTLVLPVLWSVVVAKQYDYCACQYSSNGQVYFSVVDRIAADCSNPYVYGQGDNELWIPAPNGWGPKFSGRYLKNPNGKIDGPAFYDLCSRSGAGDSTCFDCGATQSNGDLTLICTG</sequence>
<evidence type="ECO:0000313" key="2">
    <source>
        <dbReference type="EMBL" id="EMD85493.1"/>
    </source>
</evidence>
<keyword evidence="1" id="KW-0732">Signal</keyword>
<evidence type="ECO:0000256" key="1">
    <source>
        <dbReference type="SAM" id="SignalP"/>
    </source>
</evidence>
<dbReference type="OMA" id="DNELWIP"/>
<name>M2UBX2_COCH5</name>
<feature type="chain" id="PRO_5004027169" evidence="1">
    <location>
        <begin position="19"/>
        <end position="120"/>
    </location>
</feature>
<proteinExistence type="predicted"/>
<dbReference type="eggNOG" id="ENOG502SYWT">
    <property type="taxonomic scope" value="Eukaryota"/>
</dbReference>
<gene>
    <name evidence="2" type="ORF">COCHEDRAFT_1148544</name>
</gene>
<protein>
    <submittedName>
        <fullName evidence="2">Uncharacterized protein</fullName>
    </submittedName>
</protein>
<dbReference type="HOGENOM" id="CLU_162135_0_0_1"/>
<evidence type="ECO:0000313" key="3">
    <source>
        <dbReference type="Proteomes" id="UP000016936"/>
    </source>
</evidence>